<protein>
    <submittedName>
        <fullName evidence="1 2">Uncharacterized protein</fullName>
    </submittedName>
</protein>
<keyword evidence="3" id="KW-1185">Reference proteome</keyword>
<reference evidence="2" key="3">
    <citation type="submission" date="2015-06" db="UniProtKB">
        <authorList>
            <consortium name="EnsemblMetazoa"/>
        </authorList>
    </citation>
    <scope>IDENTIFICATION</scope>
</reference>
<dbReference type="AlphaFoldDB" id="R7TW29"/>
<dbReference type="EnsemblMetazoa" id="CapteT197337">
    <property type="protein sequence ID" value="CapteP197337"/>
    <property type="gene ID" value="CapteG197337"/>
</dbReference>
<accession>R7TW29</accession>
<dbReference type="EMBL" id="AMQN01002380">
    <property type="status" value="NOT_ANNOTATED_CDS"/>
    <property type="molecule type" value="Genomic_DNA"/>
</dbReference>
<evidence type="ECO:0000313" key="2">
    <source>
        <dbReference type="EnsemblMetazoa" id="CapteP197337"/>
    </source>
</evidence>
<organism evidence="1">
    <name type="scientific">Capitella teleta</name>
    <name type="common">Polychaete worm</name>
    <dbReference type="NCBI Taxonomy" id="283909"/>
    <lineage>
        <taxon>Eukaryota</taxon>
        <taxon>Metazoa</taxon>
        <taxon>Spiralia</taxon>
        <taxon>Lophotrochozoa</taxon>
        <taxon>Annelida</taxon>
        <taxon>Polychaeta</taxon>
        <taxon>Sedentaria</taxon>
        <taxon>Scolecida</taxon>
        <taxon>Capitellidae</taxon>
        <taxon>Capitella</taxon>
    </lineage>
</organism>
<reference evidence="1 3" key="2">
    <citation type="journal article" date="2013" name="Nature">
        <title>Insights into bilaterian evolution from three spiralian genomes.</title>
        <authorList>
            <person name="Simakov O."/>
            <person name="Marletaz F."/>
            <person name="Cho S.J."/>
            <person name="Edsinger-Gonzales E."/>
            <person name="Havlak P."/>
            <person name="Hellsten U."/>
            <person name="Kuo D.H."/>
            <person name="Larsson T."/>
            <person name="Lv J."/>
            <person name="Arendt D."/>
            <person name="Savage R."/>
            <person name="Osoegawa K."/>
            <person name="de Jong P."/>
            <person name="Grimwood J."/>
            <person name="Chapman J.A."/>
            <person name="Shapiro H."/>
            <person name="Aerts A."/>
            <person name="Otillar R.P."/>
            <person name="Terry A.Y."/>
            <person name="Boore J.L."/>
            <person name="Grigoriev I.V."/>
            <person name="Lindberg D.R."/>
            <person name="Seaver E.C."/>
            <person name="Weisblat D.A."/>
            <person name="Putnam N.H."/>
            <person name="Rokhsar D.S."/>
        </authorList>
    </citation>
    <scope>NUCLEOTIDE SEQUENCE</scope>
    <source>
        <strain evidence="1 3">I ESC-2004</strain>
    </source>
</reference>
<proteinExistence type="predicted"/>
<sequence>MSIYTDLNICTIVARNTEVTRSQKEAARTPSTHTTAFGTTRDRCGQQTVKGTVSTGQCDTLKIGIAFSADGSNCLLRLIARQFRAFCLHTCRSPMLEGVVQVFFKSPDLLRRSQGRDRKMRKATNSSREKFCCGGANLRHYGDDDAKQ</sequence>
<gene>
    <name evidence="1" type="ORF">CAPTEDRAFT_197337</name>
</gene>
<dbReference type="Proteomes" id="UP000014760">
    <property type="component" value="Unassembled WGS sequence"/>
</dbReference>
<dbReference type="HOGENOM" id="CLU_1760534_0_0_1"/>
<name>R7TW29_CAPTE</name>
<dbReference type="EMBL" id="KB309044">
    <property type="protein sequence ID" value="ELT95661.1"/>
    <property type="molecule type" value="Genomic_DNA"/>
</dbReference>
<reference evidence="3" key="1">
    <citation type="submission" date="2012-12" db="EMBL/GenBank/DDBJ databases">
        <authorList>
            <person name="Hellsten U."/>
            <person name="Grimwood J."/>
            <person name="Chapman J.A."/>
            <person name="Shapiro H."/>
            <person name="Aerts A."/>
            <person name="Otillar R.P."/>
            <person name="Terry A.Y."/>
            <person name="Boore J.L."/>
            <person name="Simakov O."/>
            <person name="Marletaz F."/>
            <person name="Cho S.-J."/>
            <person name="Edsinger-Gonzales E."/>
            <person name="Havlak P."/>
            <person name="Kuo D.-H."/>
            <person name="Larsson T."/>
            <person name="Lv J."/>
            <person name="Arendt D."/>
            <person name="Savage R."/>
            <person name="Osoegawa K."/>
            <person name="de Jong P."/>
            <person name="Lindberg D.R."/>
            <person name="Seaver E.C."/>
            <person name="Weisblat D.A."/>
            <person name="Putnam N.H."/>
            <person name="Grigoriev I.V."/>
            <person name="Rokhsar D.S."/>
        </authorList>
    </citation>
    <scope>NUCLEOTIDE SEQUENCE</scope>
    <source>
        <strain evidence="3">I ESC-2004</strain>
    </source>
</reference>
<evidence type="ECO:0000313" key="3">
    <source>
        <dbReference type="Proteomes" id="UP000014760"/>
    </source>
</evidence>
<evidence type="ECO:0000313" key="1">
    <source>
        <dbReference type="EMBL" id="ELT95661.1"/>
    </source>
</evidence>